<dbReference type="EMBL" id="AP005783">
    <property type="protein sequence ID" value="BAC80111.1"/>
    <property type="molecule type" value="Genomic_DNA"/>
</dbReference>
<sequence length="212" mass="24031">MDVTVISCRRFIFLANFATGHHDFRVLVIGHRAKRCATAWCSARHSSELIKELAAVAVIPGGGIGAGLWQRRLLAEEEALRAPEEETFPGGFLRSVAVPDEGIGVELRRRRFPAEESALRAPKAATFPGGFQRPAARWHLHGEDLVLTLRHPCLRRARSARWSRRRSRIVWLAGEERKEREWKRGRPCRDSLVDYVYVDYFLLPKGLLNGAV</sequence>
<evidence type="ECO:0000313" key="1">
    <source>
        <dbReference type="EMBL" id="BAC80111.1"/>
    </source>
</evidence>
<reference evidence="2" key="2">
    <citation type="journal article" date="2008" name="Nucleic Acids Res.">
        <title>The rice annotation project database (RAP-DB): 2008 update.</title>
        <authorList>
            <consortium name="The rice annotation project (RAP)"/>
        </authorList>
    </citation>
    <scope>GENOME REANNOTATION</scope>
    <source>
        <strain evidence="2">cv. Nipponbare</strain>
    </source>
</reference>
<accession>Q7XHM4</accession>
<proteinExistence type="predicted"/>
<dbReference type="Proteomes" id="UP000000763">
    <property type="component" value="Chromosome 7"/>
</dbReference>
<gene>
    <name evidence="1" type="primary">OSJNBb0095H08.13</name>
</gene>
<name>Q7XHM4_ORYSJ</name>
<reference evidence="2" key="1">
    <citation type="journal article" date="2005" name="Nature">
        <title>The map-based sequence of the rice genome.</title>
        <authorList>
            <consortium name="International rice genome sequencing project (IRGSP)"/>
            <person name="Matsumoto T."/>
            <person name="Wu J."/>
            <person name="Kanamori H."/>
            <person name="Katayose Y."/>
            <person name="Fujisawa M."/>
            <person name="Namiki N."/>
            <person name="Mizuno H."/>
            <person name="Yamamoto K."/>
            <person name="Antonio B.A."/>
            <person name="Baba T."/>
            <person name="Sakata K."/>
            <person name="Nagamura Y."/>
            <person name="Aoki H."/>
            <person name="Arikawa K."/>
            <person name="Arita K."/>
            <person name="Bito T."/>
            <person name="Chiden Y."/>
            <person name="Fujitsuka N."/>
            <person name="Fukunaka R."/>
            <person name="Hamada M."/>
            <person name="Harada C."/>
            <person name="Hayashi A."/>
            <person name="Hijishita S."/>
            <person name="Honda M."/>
            <person name="Hosokawa S."/>
            <person name="Ichikawa Y."/>
            <person name="Idonuma A."/>
            <person name="Iijima M."/>
            <person name="Ikeda M."/>
            <person name="Ikeno M."/>
            <person name="Ito K."/>
            <person name="Ito S."/>
            <person name="Ito T."/>
            <person name="Ito Y."/>
            <person name="Ito Y."/>
            <person name="Iwabuchi A."/>
            <person name="Kamiya K."/>
            <person name="Karasawa W."/>
            <person name="Kurita K."/>
            <person name="Katagiri S."/>
            <person name="Kikuta A."/>
            <person name="Kobayashi H."/>
            <person name="Kobayashi N."/>
            <person name="Machita K."/>
            <person name="Maehara T."/>
            <person name="Masukawa M."/>
            <person name="Mizubayashi T."/>
            <person name="Mukai Y."/>
            <person name="Nagasaki H."/>
            <person name="Nagata Y."/>
            <person name="Naito S."/>
            <person name="Nakashima M."/>
            <person name="Nakama Y."/>
            <person name="Nakamichi Y."/>
            <person name="Nakamura M."/>
            <person name="Meguro A."/>
            <person name="Negishi M."/>
            <person name="Ohta I."/>
            <person name="Ohta T."/>
            <person name="Okamoto M."/>
            <person name="Ono N."/>
            <person name="Saji S."/>
            <person name="Sakaguchi M."/>
            <person name="Sakai K."/>
            <person name="Shibata M."/>
            <person name="Shimokawa T."/>
            <person name="Song J."/>
            <person name="Takazaki Y."/>
            <person name="Terasawa K."/>
            <person name="Tsugane M."/>
            <person name="Tsuji K."/>
            <person name="Ueda S."/>
            <person name="Waki K."/>
            <person name="Yamagata H."/>
            <person name="Yamamoto M."/>
            <person name="Yamamoto S."/>
            <person name="Yamane H."/>
            <person name="Yoshiki S."/>
            <person name="Yoshihara R."/>
            <person name="Yukawa K."/>
            <person name="Zhong H."/>
            <person name="Yano M."/>
            <person name="Yuan Q."/>
            <person name="Ouyang S."/>
            <person name="Liu J."/>
            <person name="Jones K.M."/>
            <person name="Gansberger K."/>
            <person name="Moffat K."/>
            <person name="Hill J."/>
            <person name="Bera J."/>
            <person name="Fadrosh D."/>
            <person name="Jin S."/>
            <person name="Johri S."/>
            <person name="Kim M."/>
            <person name="Overton L."/>
            <person name="Reardon M."/>
            <person name="Tsitrin T."/>
            <person name="Vuong H."/>
            <person name="Weaver B."/>
            <person name="Ciecko A."/>
            <person name="Tallon L."/>
            <person name="Jackson J."/>
            <person name="Pai G."/>
            <person name="Aken S.V."/>
            <person name="Utterback T."/>
            <person name="Reidmuller S."/>
            <person name="Feldblyum T."/>
            <person name="Hsiao J."/>
            <person name="Zismann V."/>
            <person name="Iobst S."/>
            <person name="de Vazeille A.R."/>
            <person name="Buell C.R."/>
            <person name="Ying K."/>
            <person name="Li Y."/>
            <person name="Lu T."/>
            <person name="Huang Y."/>
            <person name="Zhao Q."/>
            <person name="Feng Q."/>
            <person name="Zhang L."/>
            <person name="Zhu J."/>
            <person name="Weng Q."/>
            <person name="Mu J."/>
            <person name="Lu Y."/>
            <person name="Fan D."/>
            <person name="Liu Y."/>
            <person name="Guan J."/>
            <person name="Zhang Y."/>
            <person name="Yu S."/>
            <person name="Liu X."/>
            <person name="Zhang Y."/>
            <person name="Hong G."/>
            <person name="Han B."/>
            <person name="Choisne N."/>
            <person name="Demange N."/>
            <person name="Orjeda G."/>
            <person name="Samain S."/>
            <person name="Cattolico L."/>
            <person name="Pelletier E."/>
            <person name="Couloux A."/>
            <person name="Segurens B."/>
            <person name="Wincker P."/>
            <person name="D'Hont A."/>
            <person name="Scarpelli C."/>
            <person name="Weissenbach J."/>
            <person name="Salanoubat M."/>
            <person name="Quetier F."/>
            <person name="Yu Y."/>
            <person name="Kim H.R."/>
            <person name="Rambo T."/>
            <person name="Currie J."/>
            <person name="Collura K."/>
            <person name="Luo M."/>
            <person name="Yang T."/>
            <person name="Ammiraju J.S.S."/>
            <person name="Engler F."/>
            <person name="Soderlund C."/>
            <person name="Wing R.A."/>
            <person name="Palmer L.E."/>
            <person name="de la Bastide M."/>
            <person name="Spiegel L."/>
            <person name="Nascimento L."/>
            <person name="Zutavern T."/>
            <person name="O'Shaughnessy A."/>
            <person name="Dike S."/>
            <person name="Dedhia N."/>
            <person name="Preston R."/>
            <person name="Balija V."/>
            <person name="McCombie W.R."/>
            <person name="Chow T."/>
            <person name="Chen H."/>
            <person name="Chung M."/>
            <person name="Chen C."/>
            <person name="Shaw J."/>
            <person name="Wu H."/>
            <person name="Hsiao K."/>
            <person name="Chao Y."/>
            <person name="Chu M."/>
            <person name="Cheng C."/>
            <person name="Hour A."/>
            <person name="Lee P."/>
            <person name="Lin S."/>
            <person name="Lin Y."/>
            <person name="Liou J."/>
            <person name="Liu S."/>
            <person name="Hsing Y."/>
            <person name="Raghuvanshi S."/>
            <person name="Mohanty A."/>
            <person name="Bharti A.K."/>
            <person name="Gaur A."/>
            <person name="Gupta V."/>
            <person name="Kumar D."/>
            <person name="Ravi V."/>
            <person name="Vij S."/>
            <person name="Kapur A."/>
            <person name="Khurana P."/>
            <person name="Khurana P."/>
            <person name="Khurana J.P."/>
            <person name="Tyagi A.K."/>
            <person name="Gaikwad K."/>
            <person name="Singh A."/>
            <person name="Dalal V."/>
            <person name="Srivastava S."/>
            <person name="Dixit A."/>
            <person name="Pal A.K."/>
            <person name="Ghazi I.A."/>
            <person name="Yadav M."/>
            <person name="Pandit A."/>
            <person name="Bhargava A."/>
            <person name="Sureshbabu K."/>
            <person name="Batra K."/>
            <person name="Sharma T.R."/>
            <person name="Mohapatra T."/>
            <person name="Singh N.K."/>
            <person name="Messing J."/>
            <person name="Nelson A.B."/>
            <person name="Fuks G."/>
            <person name="Kavchok S."/>
            <person name="Keizer G."/>
            <person name="Linton E."/>
            <person name="Llaca V."/>
            <person name="Song R."/>
            <person name="Tanyolac B."/>
            <person name="Young S."/>
            <person name="Ho-Il K."/>
            <person name="Hahn J.H."/>
            <person name="Sangsakoo G."/>
            <person name="Vanavichit A."/>
            <person name="de Mattos Luiz.A.T."/>
            <person name="Zimmer P.D."/>
            <person name="Malone G."/>
            <person name="Dellagostin O."/>
            <person name="de Oliveira A.C."/>
            <person name="Bevan M."/>
            <person name="Bancroft I."/>
            <person name="Minx P."/>
            <person name="Cordum H."/>
            <person name="Wilson R."/>
            <person name="Cheng Z."/>
            <person name="Jin W."/>
            <person name="Jiang J."/>
            <person name="Leong S.A."/>
            <person name="Iwama H."/>
            <person name="Gojobori T."/>
            <person name="Itoh T."/>
            <person name="Niimura Y."/>
            <person name="Fujii Y."/>
            <person name="Habara T."/>
            <person name="Sakai H."/>
            <person name="Sato Y."/>
            <person name="Wilson G."/>
            <person name="Kumar K."/>
            <person name="McCouch S."/>
            <person name="Juretic N."/>
            <person name="Hoen D."/>
            <person name="Wright S."/>
            <person name="Bruskiewich R."/>
            <person name="Bureau T."/>
            <person name="Miyao A."/>
            <person name="Hirochika H."/>
            <person name="Nishikawa T."/>
            <person name="Kadowaki K."/>
            <person name="Sugiura M."/>
            <person name="Burr B."/>
            <person name="Sasaki T."/>
        </authorList>
    </citation>
    <scope>NUCLEOTIDE SEQUENCE [LARGE SCALE GENOMIC DNA]</scope>
    <source>
        <strain evidence="2">cv. Nipponbare</strain>
    </source>
</reference>
<dbReference type="AlphaFoldDB" id="Q7XHM4"/>
<evidence type="ECO:0000313" key="2">
    <source>
        <dbReference type="Proteomes" id="UP000000763"/>
    </source>
</evidence>
<protein>
    <submittedName>
        <fullName evidence="1">Uncharacterized protein</fullName>
    </submittedName>
</protein>
<organism evidence="1 2">
    <name type="scientific">Oryza sativa subsp. japonica</name>
    <name type="common">Rice</name>
    <dbReference type="NCBI Taxonomy" id="39947"/>
    <lineage>
        <taxon>Eukaryota</taxon>
        <taxon>Viridiplantae</taxon>
        <taxon>Streptophyta</taxon>
        <taxon>Embryophyta</taxon>
        <taxon>Tracheophyta</taxon>
        <taxon>Spermatophyta</taxon>
        <taxon>Magnoliopsida</taxon>
        <taxon>Liliopsida</taxon>
        <taxon>Poales</taxon>
        <taxon>Poaceae</taxon>
        <taxon>BOP clade</taxon>
        <taxon>Oryzoideae</taxon>
        <taxon>Oryzeae</taxon>
        <taxon>Oryzinae</taxon>
        <taxon>Oryza</taxon>
        <taxon>Oryza sativa</taxon>
    </lineage>
</organism>